<reference evidence="4" key="1">
    <citation type="submission" date="2016-11" db="EMBL/GenBank/DDBJ databases">
        <authorList>
            <person name="Varghese N."/>
            <person name="Submissions S."/>
        </authorList>
    </citation>
    <scope>NUCLEOTIDE SEQUENCE [LARGE SCALE GENOMIC DNA]</scope>
    <source>
        <strain evidence="4">DSM 16219</strain>
    </source>
</reference>
<dbReference type="InterPro" id="IPR032816">
    <property type="entry name" value="VTT_dom"/>
</dbReference>
<feature type="transmembrane region" description="Helical" evidence="1">
    <location>
        <begin position="44"/>
        <end position="64"/>
    </location>
</feature>
<dbReference type="RefSeq" id="WP_073477711.1">
    <property type="nucleotide sequence ID" value="NZ_FQZU01000027.1"/>
</dbReference>
<keyword evidence="4" id="KW-1185">Reference proteome</keyword>
<evidence type="ECO:0000313" key="4">
    <source>
        <dbReference type="Proteomes" id="UP000183994"/>
    </source>
</evidence>
<dbReference type="PANTHER" id="PTHR42709:SF4">
    <property type="entry name" value="INNER MEMBRANE PROTEIN YQAA"/>
    <property type="match status" value="1"/>
</dbReference>
<dbReference type="PANTHER" id="PTHR42709">
    <property type="entry name" value="ALKALINE PHOSPHATASE LIKE PROTEIN"/>
    <property type="match status" value="1"/>
</dbReference>
<dbReference type="OrthoDB" id="5419086at2"/>
<dbReference type="STRING" id="1121393.SAMN02745216_03672"/>
<evidence type="ECO:0000259" key="2">
    <source>
        <dbReference type="Pfam" id="PF09335"/>
    </source>
</evidence>
<protein>
    <submittedName>
        <fullName evidence="3">Membrane protein YqaA, SNARE-associated domain</fullName>
    </submittedName>
</protein>
<dbReference type="EMBL" id="FQZU01000027">
    <property type="protein sequence ID" value="SHK56075.1"/>
    <property type="molecule type" value="Genomic_DNA"/>
</dbReference>
<dbReference type="InterPro" id="IPR051311">
    <property type="entry name" value="DedA_domain"/>
</dbReference>
<gene>
    <name evidence="3" type="ORF">SAMN02745216_03672</name>
</gene>
<keyword evidence="1" id="KW-0812">Transmembrane</keyword>
<organism evidence="3 4">
    <name type="scientific">Desulfatibacillum alkenivorans DSM 16219</name>
    <dbReference type="NCBI Taxonomy" id="1121393"/>
    <lineage>
        <taxon>Bacteria</taxon>
        <taxon>Pseudomonadati</taxon>
        <taxon>Thermodesulfobacteriota</taxon>
        <taxon>Desulfobacteria</taxon>
        <taxon>Desulfobacterales</taxon>
        <taxon>Desulfatibacillaceae</taxon>
        <taxon>Desulfatibacillum</taxon>
    </lineage>
</organism>
<feature type="domain" description="VTT" evidence="2">
    <location>
        <begin position="33"/>
        <end position="141"/>
    </location>
</feature>
<dbReference type="AlphaFoldDB" id="A0A1M6TGG5"/>
<feature type="transmembrane region" description="Helical" evidence="1">
    <location>
        <begin position="90"/>
        <end position="107"/>
    </location>
</feature>
<sequence length="153" mass="16355">MNELQLIQFGYAGLFVVSFLAATLVPLGSEAAVAAMAASGFDPAMVFIIATTGNSLGALVNYYAGRWGRNFILKKYVDNESQPLMRAEKVFARWGAPALFFAWAPIVGDPLTVVAGILRVNILAFTFWTALGKGARYFLILAGVNFGLGQIAG</sequence>
<name>A0A1M6TGG5_9BACT</name>
<proteinExistence type="predicted"/>
<keyword evidence="1" id="KW-0472">Membrane</keyword>
<dbReference type="Proteomes" id="UP000183994">
    <property type="component" value="Unassembled WGS sequence"/>
</dbReference>
<dbReference type="Pfam" id="PF09335">
    <property type="entry name" value="VTT_dom"/>
    <property type="match status" value="1"/>
</dbReference>
<keyword evidence="1" id="KW-1133">Transmembrane helix</keyword>
<evidence type="ECO:0000313" key="3">
    <source>
        <dbReference type="EMBL" id="SHK56075.1"/>
    </source>
</evidence>
<evidence type="ECO:0000256" key="1">
    <source>
        <dbReference type="SAM" id="Phobius"/>
    </source>
</evidence>
<accession>A0A1M6TGG5</accession>
<feature type="transmembrane region" description="Helical" evidence="1">
    <location>
        <begin position="12"/>
        <end position="38"/>
    </location>
</feature>